<evidence type="ECO:0000313" key="1">
    <source>
        <dbReference type="EMBL" id="GJT94203.1"/>
    </source>
</evidence>
<evidence type="ECO:0000313" key="2">
    <source>
        <dbReference type="Proteomes" id="UP001151760"/>
    </source>
</evidence>
<keyword evidence="2" id="KW-1185">Reference proteome</keyword>
<sequence>MILRAYTEPDRPARGVSLAKEDDDRCLMMENGRRVVANKVRRGWRITTDKVAAAAIVVDNVTIYGSDLLILLAYAPSMPPLLSLPLSMACDDSDGLNESDNRDCLYALWQGKFHRLAAMGCLALFVIKIAFDKIPLRCDIDDEIVIVAAYSHDLCLNDSDKARLSICIVAGQVSYTRSHVTVNEAVMNWTLTRVCRGIKSLLGMTILPINNKGIILVMSIVKTHVQNESVNRTLWLAYTYSMPPILSLPLSMACDDSHGCVTMLIGRNRGKAVCILAWQLTKVAAMADVFLLRLPISRSQGDDDNLPFTMHSSSTPVSWVGSILSKDAGSTKAIIHSTIQIGQTKRAEAGRRGRTNEVKRNTVSALPRLNKIKSVSSYSVGTGHSVPNQATSSKNVRSGSVHNEGVTSWYIDIGDCDRSYKPCGARFWYRERIKGYSKDRKVEYNKSYTTRFYTRYLDDADCSGVISVHLVAFLEWLLFDFDCRQSIVQIDVALSLKNKSYAFFDATGLFVAAVHVSRILAWQRHEHGVCSHGGSDTLCSGLALYVQVSPIESLNTYCILTTQVSCFRLTMPLPWHIAMLALIWWRRANFADVDSVMQSLLRELFGLRGYGLKG</sequence>
<organism evidence="1 2">
    <name type="scientific">Tanacetum coccineum</name>
    <dbReference type="NCBI Taxonomy" id="301880"/>
    <lineage>
        <taxon>Eukaryota</taxon>
        <taxon>Viridiplantae</taxon>
        <taxon>Streptophyta</taxon>
        <taxon>Embryophyta</taxon>
        <taxon>Tracheophyta</taxon>
        <taxon>Spermatophyta</taxon>
        <taxon>Magnoliopsida</taxon>
        <taxon>eudicotyledons</taxon>
        <taxon>Gunneridae</taxon>
        <taxon>Pentapetalae</taxon>
        <taxon>asterids</taxon>
        <taxon>campanulids</taxon>
        <taxon>Asterales</taxon>
        <taxon>Asteraceae</taxon>
        <taxon>Asteroideae</taxon>
        <taxon>Anthemideae</taxon>
        <taxon>Anthemidinae</taxon>
        <taxon>Tanacetum</taxon>
    </lineage>
</organism>
<protein>
    <submittedName>
        <fullName evidence="1">Uncharacterized protein</fullName>
    </submittedName>
</protein>
<name>A0ABQ5I275_9ASTR</name>
<accession>A0ABQ5I275</accession>
<reference evidence="1" key="2">
    <citation type="submission" date="2022-01" db="EMBL/GenBank/DDBJ databases">
        <authorList>
            <person name="Yamashiro T."/>
            <person name="Shiraishi A."/>
            <person name="Satake H."/>
            <person name="Nakayama K."/>
        </authorList>
    </citation>
    <scope>NUCLEOTIDE SEQUENCE</scope>
</reference>
<reference evidence="1" key="1">
    <citation type="journal article" date="2022" name="Int. J. Mol. Sci.">
        <title>Draft Genome of Tanacetum Coccineum: Genomic Comparison of Closely Related Tanacetum-Family Plants.</title>
        <authorList>
            <person name="Yamashiro T."/>
            <person name="Shiraishi A."/>
            <person name="Nakayama K."/>
            <person name="Satake H."/>
        </authorList>
    </citation>
    <scope>NUCLEOTIDE SEQUENCE</scope>
</reference>
<comment type="caution">
    <text evidence="1">The sequence shown here is derived from an EMBL/GenBank/DDBJ whole genome shotgun (WGS) entry which is preliminary data.</text>
</comment>
<proteinExistence type="predicted"/>
<gene>
    <name evidence="1" type="ORF">Tco_1083048</name>
</gene>
<dbReference type="EMBL" id="BQNB010020273">
    <property type="protein sequence ID" value="GJT94203.1"/>
    <property type="molecule type" value="Genomic_DNA"/>
</dbReference>
<dbReference type="Proteomes" id="UP001151760">
    <property type="component" value="Unassembled WGS sequence"/>
</dbReference>